<sequence length="622" mass="69058">MTLYRSKQVLLESGLQTAGILVGQDGKIDRILTGELLNSCDDLECKRTVFTEMSLFKVTPPATTVPMFQVVDVDDLVIMAGVVDSHVHVNEPGRTDWEGYWSATRAAAAGGVTTIVDMPLYVQGILVESISEGGTMNVLTSMRMCRGSTDVMDTEIYWSSPVQREWLHMRCLVELHSFDHHCEQLADQTESRSRSNARRCSILGRSHTWQPGRSLGTAFITGGSRLLLYDFLAQWRVHLSTRTMVQSSTLDMVEVSPFHNEQLTIRIDLKDLESVSLLQDELRGLVDAGVVGFKCFLCPSGVDEFPHVSLSDVETALHQLQGTSSLLAVTKPITTGPFTSCKGLPSFWLLKKDSSPKLCLSLSVFPTTNYSILFPPQFHAECDLDLEDKERSDDPCQYQTFLNSRPPAMEVEAIRIVTQLCLKYSVRCHIVHLSAAEALPLVHAAKQQGALLTAETCHHYLTLAAEEVPNCATQYKCCPPVRGQLNRDSNLDLPFIDSPVYCESDIIDHYATEVAMDLKEPRYVPKQPPYKSETFQNVSPLAVLGSASRIGETDNSIIKAPITHHRCELLWKALYEGDLDMVVSDHSPCTPDLKKLEQGDFLSAWGGISSLQFGTVISLDEI</sequence>
<dbReference type="SUPFAM" id="SSF51556">
    <property type="entry name" value="Metallo-dependent hydrolases"/>
    <property type="match status" value="2"/>
</dbReference>
<dbReference type="InterPro" id="IPR032466">
    <property type="entry name" value="Metal_Hydrolase"/>
</dbReference>
<proteinExistence type="predicted"/>
<dbReference type="InterPro" id="IPR050138">
    <property type="entry name" value="DHOase/Allantoinase_Hydrolase"/>
</dbReference>
<dbReference type="AlphaFoldDB" id="A0A7R9FNK1"/>
<evidence type="ECO:0000256" key="1">
    <source>
        <dbReference type="ARBA" id="ARBA00022723"/>
    </source>
</evidence>
<gene>
    <name evidence="3" type="ORF">TTEB3V08_LOCUS4113</name>
</gene>
<dbReference type="GO" id="GO:0004038">
    <property type="term" value="F:allantoinase activity"/>
    <property type="evidence" value="ECO:0007669"/>
    <property type="project" value="TreeGrafter"/>
</dbReference>
<evidence type="ECO:0000313" key="3">
    <source>
        <dbReference type="EMBL" id="CAD7456073.1"/>
    </source>
</evidence>
<dbReference type="GO" id="GO:0046872">
    <property type="term" value="F:metal ion binding"/>
    <property type="evidence" value="ECO:0007669"/>
    <property type="project" value="UniProtKB-KW"/>
</dbReference>
<keyword evidence="2" id="KW-0378">Hydrolase</keyword>
<evidence type="ECO:0008006" key="4">
    <source>
        <dbReference type="Google" id="ProtNLM"/>
    </source>
</evidence>
<dbReference type="PANTHER" id="PTHR43668">
    <property type="entry name" value="ALLANTOINASE"/>
    <property type="match status" value="1"/>
</dbReference>
<protein>
    <recommendedName>
        <fullName evidence="4">Allantoinase</fullName>
    </recommendedName>
</protein>
<evidence type="ECO:0000256" key="2">
    <source>
        <dbReference type="ARBA" id="ARBA00022801"/>
    </source>
</evidence>
<dbReference type="Gene3D" id="3.20.20.140">
    <property type="entry name" value="Metal-dependent hydrolases"/>
    <property type="match status" value="4"/>
</dbReference>
<dbReference type="InterPro" id="IPR002195">
    <property type="entry name" value="Dihydroorotase_CS"/>
</dbReference>
<name>A0A7R9FNK1_9NEOP</name>
<organism evidence="3">
    <name type="scientific">Timema tahoe</name>
    <dbReference type="NCBI Taxonomy" id="61484"/>
    <lineage>
        <taxon>Eukaryota</taxon>
        <taxon>Metazoa</taxon>
        <taxon>Ecdysozoa</taxon>
        <taxon>Arthropoda</taxon>
        <taxon>Hexapoda</taxon>
        <taxon>Insecta</taxon>
        <taxon>Pterygota</taxon>
        <taxon>Neoptera</taxon>
        <taxon>Polyneoptera</taxon>
        <taxon>Phasmatodea</taxon>
        <taxon>Timematodea</taxon>
        <taxon>Timematoidea</taxon>
        <taxon>Timematidae</taxon>
        <taxon>Timema</taxon>
    </lineage>
</organism>
<dbReference type="GO" id="GO:0006145">
    <property type="term" value="P:purine nucleobase catabolic process"/>
    <property type="evidence" value="ECO:0007669"/>
    <property type="project" value="TreeGrafter"/>
</dbReference>
<dbReference type="GO" id="GO:0005737">
    <property type="term" value="C:cytoplasm"/>
    <property type="evidence" value="ECO:0007669"/>
    <property type="project" value="TreeGrafter"/>
</dbReference>
<keyword evidence="1" id="KW-0479">Metal-binding</keyword>
<dbReference type="PROSITE" id="PS00482">
    <property type="entry name" value="DIHYDROOROTASE_1"/>
    <property type="match status" value="1"/>
</dbReference>
<accession>A0A7R9FNK1</accession>
<reference evidence="3" key="1">
    <citation type="submission" date="2020-11" db="EMBL/GenBank/DDBJ databases">
        <authorList>
            <person name="Tran Van P."/>
        </authorList>
    </citation>
    <scope>NUCLEOTIDE SEQUENCE</scope>
</reference>
<dbReference type="EMBL" id="OE001133">
    <property type="protein sequence ID" value="CAD7456073.1"/>
    <property type="molecule type" value="Genomic_DNA"/>
</dbReference>
<dbReference type="PANTHER" id="PTHR43668:SF2">
    <property type="entry name" value="ALLANTOINASE"/>
    <property type="match status" value="1"/>
</dbReference>